<organism evidence="2 3">
    <name type="scientific">Exophiala aquamarina CBS 119918</name>
    <dbReference type="NCBI Taxonomy" id="1182545"/>
    <lineage>
        <taxon>Eukaryota</taxon>
        <taxon>Fungi</taxon>
        <taxon>Dikarya</taxon>
        <taxon>Ascomycota</taxon>
        <taxon>Pezizomycotina</taxon>
        <taxon>Eurotiomycetes</taxon>
        <taxon>Chaetothyriomycetidae</taxon>
        <taxon>Chaetothyriales</taxon>
        <taxon>Herpotrichiellaceae</taxon>
        <taxon>Exophiala</taxon>
    </lineage>
</organism>
<dbReference type="AlphaFoldDB" id="A0A072PNI7"/>
<gene>
    <name evidence="2" type="ORF">A1O9_02462</name>
</gene>
<sequence length="163" mass="18355">MAAKAKLNVHNFPRPPLLELTARRLVIKWGKDTVTDTTSGYWALETTHPPTYYIPRDSITDSFKLTQVPNKASLCEWKGKATYWSLTKKSTGEQVSSKIWSYESPTPAFRDIEGYLSFYASGVPWECYVDDEKVAPQEGDFYGGWVTSELEGPMKGGAGTWGW</sequence>
<protein>
    <recommendedName>
        <fullName evidence="1">DUF427 domain-containing protein</fullName>
    </recommendedName>
</protein>
<dbReference type="VEuPathDB" id="FungiDB:A1O9_02462"/>
<accession>A0A072PNI7</accession>
<dbReference type="HOGENOM" id="CLU_103537_0_0_1"/>
<dbReference type="PANTHER" id="PTHR43058:SF1">
    <property type="entry name" value="DUF427 DOMAIN-CONTAINING PROTEIN"/>
    <property type="match status" value="1"/>
</dbReference>
<dbReference type="Pfam" id="PF04248">
    <property type="entry name" value="NTP_transf_9"/>
    <property type="match status" value="1"/>
</dbReference>
<dbReference type="InterPro" id="IPR038694">
    <property type="entry name" value="DUF427_sf"/>
</dbReference>
<dbReference type="OrthoDB" id="18996at2759"/>
<comment type="caution">
    <text evidence="2">The sequence shown here is derived from an EMBL/GenBank/DDBJ whole genome shotgun (WGS) entry which is preliminary data.</text>
</comment>
<dbReference type="STRING" id="1182545.A0A072PNI7"/>
<evidence type="ECO:0000259" key="1">
    <source>
        <dbReference type="Pfam" id="PF04248"/>
    </source>
</evidence>
<evidence type="ECO:0000313" key="2">
    <source>
        <dbReference type="EMBL" id="KEF60898.1"/>
    </source>
</evidence>
<reference evidence="2 3" key="1">
    <citation type="submission" date="2013-03" db="EMBL/GenBank/DDBJ databases">
        <title>The Genome Sequence of Exophiala aquamarina CBS 119918.</title>
        <authorList>
            <consortium name="The Broad Institute Genomics Platform"/>
            <person name="Cuomo C."/>
            <person name="de Hoog S."/>
            <person name="Gorbushina A."/>
            <person name="Walker B."/>
            <person name="Young S.K."/>
            <person name="Zeng Q."/>
            <person name="Gargeya S."/>
            <person name="Fitzgerald M."/>
            <person name="Haas B."/>
            <person name="Abouelleil A."/>
            <person name="Allen A.W."/>
            <person name="Alvarado L."/>
            <person name="Arachchi H.M."/>
            <person name="Berlin A.M."/>
            <person name="Chapman S.B."/>
            <person name="Gainer-Dewar J."/>
            <person name="Goldberg J."/>
            <person name="Griggs A."/>
            <person name="Gujja S."/>
            <person name="Hansen M."/>
            <person name="Howarth C."/>
            <person name="Imamovic A."/>
            <person name="Ireland A."/>
            <person name="Larimer J."/>
            <person name="McCowan C."/>
            <person name="Murphy C."/>
            <person name="Pearson M."/>
            <person name="Poon T.W."/>
            <person name="Priest M."/>
            <person name="Roberts A."/>
            <person name="Saif S."/>
            <person name="Shea T."/>
            <person name="Sisk P."/>
            <person name="Sykes S."/>
            <person name="Wortman J."/>
            <person name="Nusbaum C."/>
            <person name="Birren B."/>
        </authorList>
    </citation>
    <scope>NUCLEOTIDE SEQUENCE [LARGE SCALE GENOMIC DNA]</scope>
    <source>
        <strain evidence="2 3">CBS 119918</strain>
    </source>
</reference>
<dbReference type="Gene3D" id="2.170.150.40">
    <property type="entry name" value="Domain of unknown function (DUF427)"/>
    <property type="match status" value="1"/>
</dbReference>
<feature type="domain" description="DUF427" evidence="1">
    <location>
        <begin position="26"/>
        <end position="120"/>
    </location>
</feature>
<dbReference type="InterPro" id="IPR007361">
    <property type="entry name" value="DUF427"/>
</dbReference>
<dbReference type="EMBL" id="AMGV01000002">
    <property type="protein sequence ID" value="KEF60898.1"/>
    <property type="molecule type" value="Genomic_DNA"/>
</dbReference>
<dbReference type="GeneID" id="25277404"/>
<name>A0A072PNI7_9EURO</name>
<dbReference type="PANTHER" id="PTHR43058">
    <property type="entry name" value="SLR0655 PROTEIN"/>
    <property type="match status" value="1"/>
</dbReference>
<proteinExistence type="predicted"/>
<dbReference type="Proteomes" id="UP000027920">
    <property type="component" value="Unassembled WGS sequence"/>
</dbReference>
<keyword evidence="3" id="KW-1185">Reference proteome</keyword>
<evidence type="ECO:0000313" key="3">
    <source>
        <dbReference type="Proteomes" id="UP000027920"/>
    </source>
</evidence>
<dbReference type="RefSeq" id="XP_013263488.1">
    <property type="nucleotide sequence ID" value="XM_013408034.1"/>
</dbReference>